<accession>A0A8J7GNF2</accession>
<keyword evidence="2" id="KW-1185">Reference proteome</keyword>
<proteinExistence type="predicted"/>
<evidence type="ECO:0000313" key="1">
    <source>
        <dbReference type="EMBL" id="MBG6140332.1"/>
    </source>
</evidence>
<dbReference type="InterPro" id="IPR054058">
    <property type="entry name" value="HTH_67"/>
</dbReference>
<dbReference type="RefSeq" id="WP_197006886.1">
    <property type="nucleotide sequence ID" value="NZ_BONS01000006.1"/>
</dbReference>
<evidence type="ECO:0008006" key="3">
    <source>
        <dbReference type="Google" id="ProtNLM"/>
    </source>
</evidence>
<dbReference type="Pfam" id="PF21863">
    <property type="entry name" value="HTH_67"/>
    <property type="match status" value="1"/>
</dbReference>
<name>A0A8J7GNF2_9ACTN</name>
<gene>
    <name evidence="1" type="ORF">IW245_006526</name>
</gene>
<reference evidence="1" key="1">
    <citation type="submission" date="2020-11" db="EMBL/GenBank/DDBJ databases">
        <title>Sequencing the genomes of 1000 actinobacteria strains.</title>
        <authorList>
            <person name="Klenk H.-P."/>
        </authorList>
    </citation>
    <scope>NUCLEOTIDE SEQUENCE</scope>
    <source>
        <strain evidence="1">DSM 45356</strain>
    </source>
</reference>
<protein>
    <recommendedName>
        <fullName evidence="3">EvbL</fullName>
    </recommendedName>
</protein>
<dbReference type="EMBL" id="JADOUF010000001">
    <property type="protein sequence ID" value="MBG6140332.1"/>
    <property type="molecule type" value="Genomic_DNA"/>
</dbReference>
<dbReference type="AlphaFoldDB" id="A0A8J7GNF2"/>
<sequence length="247" mass="25883">MTPAEAAAALKAPVYTVGAAFGECPQTLRRARAMGLTGWGFYVAGRGGVLGDVRPEVVASALGFIALDAVRDGWHAARRTARPTDIADASLAECCRWGTERLGSFGGVLRLAELAERVVAAADASGLTLFEAWRSTPAPEDAPGARAAVALHLLREFRGGVHLLAVRAVGLTPIEAIVAGPEGAAGAMAFGWQPPYPEIVPLFRRRANAEVLTDRLAGDALLALTATERAELVRLVSAARDEVARKP</sequence>
<organism evidence="1 2">
    <name type="scientific">Longispora fulva</name>
    <dbReference type="NCBI Taxonomy" id="619741"/>
    <lineage>
        <taxon>Bacteria</taxon>
        <taxon>Bacillati</taxon>
        <taxon>Actinomycetota</taxon>
        <taxon>Actinomycetes</taxon>
        <taxon>Micromonosporales</taxon>
        <taxon>Micromonosporaceae</taxon>
        <taxon>Longispora</taxon>
    </lineage>
</organism>
<comment type="caution">
    <text evidence="1">The sequence shown here is derived from an EMBL/GenBank/DDBJ whole genome shotgun (WGS) entry which is preliminary data.</text>
</comment>
<dbReference type="NCBIfam" id="NF047719">
    <property type="entry name" value="SCO6745_fam_HTH"/>
    <property type="match status" value="1"/>
</dbReference>
<evidence type="ECO:0000313" key="2">
    <source>
        <dbReference type="Proteomes" id="UP000622552"/>
    </source>
</evidence>
<dbReference type="Proteomes" id="UP000622552">
    <property type="component" value="Unassembled WGS sequence"/>
</dbReference>